<proteinExistence type="predicted"/>
<reference evidence="2 3" key="1">
    <citation type="submission" date="2024-01" db="EMBL/GenBank/DDBJ databases">
        <title>The complete chloroplast genome sequence of Lithospermum erythrorhizon: insights into the phylogenetic relationship among Boraginaceae species and the maternal lineages of purple gromwells.</title>
        <authorList>
            <person name="Okada T."/>
            <person name="Watanabe K."/>
        </authorList>
    </citation>
    <scope>NUCLEOTIDE SEQUENCE [LARGE SCALE GENOMIC DNA]</scope>
</reference>
<keyword evidence="3" id="KW-1185">Reference proteome</keyword>
<gene>
    <name evidence="2" type="ORF">LIER_23665</name>
</gene>
<evidence type="ECO:0000313" key="2">
    <source>
        <dbReference type="EMBL" id="GAA0169113.1"/>
    </source>
</evidence>
<name>A0AAV3R2H8_LITER</name>
<dbReference type="EMBL" id="BAABME010006713">
    <property type="protein sequence ID" value="GAA0169113.1"/>
    <property type="molecule type" value="Genomic_DNA"/>
</dbReference>
<accession>A0AAV3R2H8</accession>
<protein>
    <submittedName>
        <fullName evidence="2">Uncharacterized protein</fullName>
    </submittedName>
</protein>
<feature type="region of interest" description="Disordered" evidence="1">
    <location>
        <begin position="51"/>
        <end position="72"/>
    </location>
</feature>
<dbReference type="Proteomes" id="UP001454036">
    <property type="component" value="Unassembled WGS sequence"/>
</dbReference>
<sequence length="165" mass="18274">MNSSSTSISMTESLLKRRGQGLQNQQQYIAALHPPTVDKTTAMIPTKRERISYASGHPHRTNSPFKKPLDRQASDLNYPKTKKQKTTGQFTVVSDQSNVGYVLGIEAFTELEIHGDVGGASTGSSTLELAVETLRLDQILIWFNSSNMANLLKIQPKLFPKNPMI</sequence>
<dbReference type="AlphaFoldDB" id="A0AAV3R2H8"/>
<evidence type="ECO:0000313" key="3">
    <source>
        <dbReference type="Proteomes" id="UP001454036"/>
    </source>
</evidence>
<organism evidence="2 3">
    <name type="scientific">Lithospermum erythrorhizon</name>
    <name type="common">Purple gromwell</name>
    <name type="synonym">Lithospermum officinale var. erythrorhizon</name>
    <dbReference type="NCBI Taxonomy" id="34254"/>
    <lineage>
        <taxon>Eukaryota</taxon>
        <taxon>Viridiplantae</taxon>
        <taxon>Streptophyta</taxon>
        <taxon>Embryophyta</taxon>
        <taxon>Tracheophyta</taxon>
        <taxon>Spermatophyta</taxon>
        <taxon>Magnoliopsida</taxon>
        <taxon>eudicotyledons</taxon>
        <taxon>Gunneridae</taxon>
        <taxon>Pentapetalae</taxon>
        <taxon>asterids</taxon>
        <taxon>lamiids</taxon>
        <taxon>Boraginales</taxon>
        <taxon>Boraginaceae</taxon>
        <taxon>Boraginoideae</taxon>
        <taxon>Lithospermeae</taxon>
        <taxon>Lithospermum</taxon>
    </lineage>
</organism>
<comment type="caution">
    <text evidence="2">The sequence shown here is derived from an EMBL/GenBank/DDBJ whole genome shotgun (WGS) entry which is preliminary data.</text>
</comment>
<evidence type="ECO:0000256" key="1">
    <source>
        <dbReference type="SAM" id="MobiDB-lite"/>
    </source>
</evidence>